<dbReference type="InterPro" id="IPR051678">
    <property type="entry name" value="AGP_Transferase"/>
</dbReference>
<comment type="caution">
    <text evidence="2">The sequence shown here is derived from an EMBL/GenBank/DDBJ whole genome shotgun (WGS) entry which is preliminary data.</text>
</comment>
<name>A0A2B7WXP9_9EURO</name>
<organism evidence="2 3">
    <name type="scientific">Blastomyces parvus</name>
    <dbReference type="NCBI Taxonomy" id="2060905"/>
    <lineage>
        <taxon>Eukaryota</taxon>
        <taxon>Fungi</taxon>
        <taxon>Dikarya</taxon>
        <taxon>Ascomycota</taxon>
        <taxon>Pezizomycotina</taxon>
        <taxon>Eurotiomycetes</taxon>
        <taxon>Eurotiomycetidae</taxon>
        <taxon>Onygenales</taxon>
        <taxon>Ajellomycetaceae</taxon>
        <taxon>Blastomyces</taxon>
    </lineage>
</organism>
<dbReference type="Pfam" id="PF01636">
    <property type="entry name" value="APH"/>
    <property type="match status" value="1"/>
</dbReference>
<dbReference type="EMBL" id="PDNC01000070">
    <property type="protein sequence ID" value="PGH01576.1"/>
    <property type="molecule type" value="Genomic_DNA"/>
</dbReference>
<dbReference type="OrthoDB" id="4182541at2759"/>
<dbReference type="Proteomes" id="UP000224080">
    <property type="component" value="Unassembled WGS sequence"/>
</dbReference>
<sequence>MVSQKSSDNELIAFCLDRSPSQIVGGTQYGHLIVRISEDVVIKFGMRISKDEADNQQRAYDLVDHNIVRIPRVHRFFTDEFGRGYIVMDYMEGEVIDPLEEPGLIERVICVLDHFSTLTGDNPGSLSGGSCRGLLWPDTENLTFGNREKMEDWFNSRLFSGEGRVSFQNCDLVLCHLDIAPRNIIWQPNGTICLVDWASAGFYPRLFEFWAQWNIEGKEGAFNTLLLKSMKPLPDHERAQKWPICRVWYNTQKYAL</sequence>
<feature type="domain" description="Aminoglycoside phosphotransferase" evidence="1">
    <location>
        <begin position="26"/>
        <end position="215"/>
    </location>
</feature>
<dbReference type="InterPro" id="IPR011009">
    <property type="entry name" value="Kinase-like_dom_sf"/>
</dbReference>
<reference evidence="2 3" key="1">
    <citation type="submission" date="2017-10" db="EMBL/GenBank/DDBJ databases">
        <title>Comparative genomics in systemic dimorphic fungi from Ajellomycetaceae.</title>
        <authorList>
            <person name="Munoz J.F."/>
            <person name="Mcewen J.G."/>
            <person name="Clay O.K."/>
            <person name="Cuomo C.A."/>
        </authorList>
    </citation>
    <scope>NUCLEOTIDE SEQUENCE [LARGE SCALE GENOMIC DNA]</scope>
    <source>
        <strain evidence="2 3">UAMH130</strain>
    </source>
</reference>
<dbReference type="SUPFAM" id="SSF56112">
    <property type="entry name" value="Protein kinase-like (PK-like)"/>
    <property type="match status" value="1"/>
</dbReference>
<accession>A0A2B7WXP9</accession>
<evidence type="ECO:0000313" key="3">
    <source>
        <dbReference type="Proteomes" id="UP000224080"/>
    </source>
</evidence>
<gene>
    <name evidence="2" type="ORF">GX51_05141</name>
</gene>
<protein>
    <recommendedName>
        <fullName evidence="1">Aminoglycoside phosphotransferase domain-containing protein</fullName>
    </recommendedName>
</protein>
<dbReference type="InterPro" id="IPR002575">
    <property type="entry name" value="Aminoglycoside_PTrfase"/>
</dbReference>
<proteinExistence type="predicted"/>
<keyword evidence="3" id="KW-1185">Reference proteome</keyword>
<dbReference type="PANTHER" id="PTHR21310">
    <property type="entry name" value="AMINOGLYCOSIDE PHOSPHOTRANSFERASE-RELATED-RELATED"/>
    <property type="match status" value="1"/>
</dbReference>
<dbReference type="AlphaFoldDB" id="A0A2B7WXP9"/>
<dbReference type="PANTHER" id="PTHR21310:SF39">
    <property type="entry name" value="AMINOGLYCOSIDE PHOSPHOTRANSFERASE DOMAIN-CONTAINING PROTEIN"/>
    <property type="match status" value="1"/>
</dbReference>
<dbReference type="Gene3D" id="3.90.1200.10">
    <property type="match status" value="1"/>
</dbReference>
<evidence type="ECO:0000259" key="1">
    <source>
        <dbReference type="Pfam" id="PF01636"/>
    </source>
</evidence>
<dbReference type="STRING" id="2060905.A0A2B7WXP9"/>
<evidence type="ECO:0000313" key="2">
    <source>
        <dbReference type="EMBL" id="PGH01576.1"/>
    </source>
</evidence>